<dbReference type="InterPro" id="IPR058057">
    <property type="entry name" value="BBH37-like"/>
</dbReference>
<dbReference type="RefSeq" id="WP_012672577.1">
    <property type="nucleotide sequence ID" value="NC_012247.1"/>
</dbReference>
<dbReference type="EMBL" id="CP001516">
    <property type="protein sequence ID" value="ACN93244.1"/>
    <property type="molecule type" value="Genomic_DNA"/>
</dbReference>
<evidence type="ECO:0000313" key="2">
    <source>
        <dbReference type="EMBL" id="ACN93244.1"/>
    </source>
</evidence>
<gene>
    <name evidence="2" type="ORF">BSV1_X04</name>
</gene>
<accession>A0A806CF63</accession>
<dbReference type="InterPro" id="IPR057717">
    <property type="entry name" value="BBH37-like_helical"/>
</dbReference>
<keyword evidence="2" id="KW-0614">Plasmid</keyword>
<feature type="domain" description="BBH37-like helical" evidence="1">
    <location>
        <begin position="110"/>
        <end position="292"/>
    </location>
</feature>
<dbReference type="AlphaFoldDB" id="A0A806CF63"/>
<name>A0A806CF63_9SPIR</name>
<evidence type="ECO:0000259" key="1">
    <source>
        <dbReference type="Pfam" id="PF25672"/>
    </source>
</evidence>
<organism evidence="2 3">
    <name type="scientific">Borreliella finlandensis</name>
    <dbReference type="NCBI Taxonomy" id="498741"/>
    <lineage>
        <taxon>Bacteria</taxon>
        <taxon>Pseudomonadati</taxon>
        <taxon>Spirochaetota</taxon>
        <taxon>Spirochaetia</taxon>
        <taxon>Spirochaetales</taxon>
        <taxon>Borreliaceae</taxon>
        <taxon>Borreliella</taxon>
    </lineage>
</organism>
<geneLocation type="plasmid" evidence="2 3">
    <name>SV1_lp32-12</name>
</geneLocation>
<reference evidence="2 3" key="1">
    <citation type="journal article" date="2011" name="J. Bacteriol.">
        <title>Whole genome sequence of an unusual Borrelia burgdorferi sensu lato isolate.</title>
        <authorList>
            <person name="Casjens S.R."/>
            <person name="Fraser-Liggett C.M."/>
            <person name="Mongodin E.F."/>
            <person name="Qiu W.G."/>
            <person name="Dunn J.J."/>
            <person name="Luft B.J."/>
            <person name="Schutzer S.E."/>
        </authorList>
    </citation>
    <scope>NUCLEOTIDE SEQUENCE [LARGE SCALE GENOMIC DNA]</scope>
    <source>
        <strain evidence="2 3">SV1</strain>
    </source>
</reference>
<sequence>MRKNLFLYTLLVVELLSCNLNSKLSGNKEQKNNNDVKEVLNSVKEDTLNDLYSNQEEKKYFAKNFEERKNGDLIDPLESTVSLRSPKNKVDIPNTTSIELTQKKEIKKGDLIPYTNEEKQADKAIKHLKNILENSKFSELIGEVCALKDECTLIKTDSYDVKEKIKNKKMSLMVNHRENRDKINQLTQLQNNLKIDIELDKLVNNIDIAENIIRSAALFFDSAQERLNESIIKRLESKNNKYYALALSRQALIDTENALSNLESFSLKKIEVIGKKEEIKKNINHAKTVLASLNKK</sequence>
<keyword evidence="3" id="KW-1185">Reference proteome</keyword>
<protein>
    <recommendedName>
        <fullName evidence="1">BBH37-like helical domain-containing protein</fullName>
    </recommendedName>
</protein>
<proteinExistence type="predicted"/>
<dbReference type="Proteomes" id="UP000006166">
    <property type="component" value="Plasmid SV1_lp32-12"/>
</dbReference>
<dbReference type="Pfam" id="PF25672">
    <property type="entry name" value="BBH37"/>
    <property type="match status" value="1"/>
</dbReference>
<dbReference type="NCBIfam" id="NF033721">
    <property type="entry name" value="P12_lipo"/>
    <property type="match status" value="1"/>
</dbReference>
<evidence type="ECO:0000313" key="3">
    <source>
        <dbReference type="Proteomes" id="UP000006166"/>
    </source>
</evidence>